<proteinExistence type="predicted"/>
<keyword evidence="3" id="KW-1185">Reference proteome</keyword>
<evidence type="ECO:0000256" key="1">
    <source>
        <dbReference type="SAM" id="MobiDB-lite"/>
    </source>
</evidence>
<sequence length="175" mass="19802">MIESSWSYTRHSNSGRHIFTYNPDILKNSGHPVGSTRCLTYQTSTSISNTLFGQRLDYLRLGYGGWGVPTHNPQRRVVKAMWVVCFGGWVLHTVNRRGRRRCCTVRGLRLNEGCLKEGSATVKGVQQWRELRVTTEEEEGEEVESAGGYASKEGVTRKGQGLRLDEGVAHNFRER</sequence>
<dbReference type="AlphaFoldDB" id="A0A3N4LRP6"/>
<dbReference type="EMBL" id="ML121544">
    <property type="protein sequence ID" value="RPB23912.1"/>
    <property type="molecule type" value="Genomic_DNA"/>
</dbReference>
<gene>
    <name evidence="2" type="ORF">L211DRAFT_229765</name>
</gene>
<accession>A0A3N4LRP6</accession>
<feature type="compositionally biased region" description="Basic and acidic residues" evidence="1">
    <location>
        <begin position="163"/>
        <end position="175"/>
    </location>
</feature>
<reference evidence="2 3" key="1">
    <citation type="journal article" date="2018" name="Nat. Ecol. Evol.">
        <title>Pezizomycetes genomes reveal the molecular basis of ectomycorrhizal truffle lifestyle.</title>
        <authorList>
            <person name="Murat C."/>
            <person name="Payen T."/>
            <person name="Noel B."/>
            <person name="Kuo A."/>
            <person name="Morin E."/>
            <person name="Chen J."/>
            <person name="Kohler A."/>
            <person name="Krizsan K."/>
            <person name="Balestrini R."/>
            <person name="Da Silva C."/>
            <person name="Montanini B."/>
            <person name="Hainaut M."/>
            <person name="Levati E."/>
            <person name="Barry K.W."/>
            <person name="Belfiori B."/>
            <person name="Cichocki N."/>
            <person name="Clum A."/>
            <person name="Dockter R.B."/>
            <person name="Fauchery L."/>
            <person name="Guy J."/>
            <person name="Iotti M."/>
            <person name="Le Tacon F."/>
            <person name="Lindquist E.A."/>
            <person name="Lipzen A."/>
            <person name="Malagnac F."/>
            <person name="Mello A."/>
            <person name="Molinier V."/>
            <person name="Miyauchi S."/>
            <person name="Poulain J."/>
            <person name="Riccioni C."/>
            <person name="Rubini A."/>
            <person name="Sitrit Y."/>
            <person name="Splivallo R."/>
            <person name="Traeger S."/>
            <person name="Wang M."/>
            <person name="Zifcakova L."/>
            <person name="Wipf D."/>
            <person name="Zambonelli A."/>
            <person name="Paolocci F."/>
            <person name="Nowrousian M."/>
            <person name="Ottonello S."/>
            <person name="Baldrian P."/>
            <person name="Spatafora J.W."/>
            <person name="Henrissat B."/>
            <person name="Nagy L.G."/>
            <person name="Aury J.M."/>
            <person name="Wincker P."/>
            <person name="Grigoriev I.V."/>
            <person name="Bonfante P."/>
            <person name="Martin F.M."/>
        </authorList>
    </citation>
    <scope>NUCLEOTIDE SEQUENCE [LARGE SCALE GENOMIC DNA]</scope>
    <source>
        <strain evidence="2 3">ATCC MYA-4762</strain>
    </source>
</reference>
<evidence type="ECO:0000313" key="2">
    <source>
        <dbReference type="EMBL" id="RPB23912.1"/>
    </source>
</evidence>
<feature type="region of interest" description="Disordered" evidence="1">
    <location>
        <begin position="135"/>
        <end position="175"/>
    </location>
</feature>
<evidence type="ECO:0000313" key="3">
    <source>
        <dbReference type="Proteomes" id="UP000267821"/>
    </source>
</evidence>
<name>A0A3N4LRP6_9PEZI</name>
<dbReference type="Proteomes" id="UP000267821">
    <property type="component" value="Unassembled WGS sequence"/>
</dbReference>
<dbReference type="InParanoid" id="A0A3N4LRP6"/>
<organism evidence="2 3">
    <name type="scientific">Terfezia boudieri ATCC MYA-4762</name>
    <dbReference type="NCBI Taxonomy" id="1051890"/>
    <lineage>
        <taxon>Eukaryota</taxon>
        <taxon>Fungi</taxon>
        <taxon>Dikarya</taxon>
        <taxon>Ascomycota</taxon>
        <taxon>Pezizomycotina</taxon>
        <taxon>Pezizomycetes</taxon>
        <taxon>Pezizales</taxon>
        <taxon>Pezizaceae</taxon>
        <taxon>Terfezia</taxon>
    </lineage>
</organism>
<protein>
    <submittedName>
        <fullName evidence="2">Uncharacterized protein</fullName>
    </submittedName>
</protein>